<gene>
    <name evidence="1" type="ORF">APAC_1851</name>
</gene>
<dbReference type="RefSeq" id="WP_130233842.1">
    <property type="nucleotide sequence ID" value="NZ_BMEF01000020.1"/>
</dbReference>
<reference evidence="1" key="2">
    <citation type="submission" date="2019-09" db="EMBL/GenBank/DDBJ databases">
        <title>Taxonomic note: a critical rebuttal of the proposed division of the genus Arcobacter into six genera, emended descriptions of Arcobacter anaerophilus and the genus Arcobacter, and an assessment of genus-level boundaries for Epsilonproteobacteria using in silico genomic comparator tools.</title>
        <authorList>
            <person name="On S.L.W."/>
            <person name="Miller W.G."/>
            <person name="Biggs P."/>
            <person name="Cornelius A."/>
            <person name="Vandamme P."/>
        </authorList>
    </citation>
    <scope>NUCLEOTIDE SEQUENCE [LARGE SCALE GENOMIC DNA]</scope>
    <source>
        <strain evidence="1">LMG 26638</strain>
    </source>
</reference>
<evidence type="ECO:0000313" key="2">
    <source>
        <dbReference type="Proteomes" id="UP000322726"/>
    </source>
</evidence>
<accession>A0A5C2H7J0</accession>
<protein>
    <submittedName>
        <fullName evidence="1">Uncharacterized protein</fullName>
    </submittedName>
</protein>
<name>A0A5C2H7J0_9BACT</name>
<reference evidence="1" key="1">
    <citation type="submission" date="2019-09" db="EMBL/GenBank/DDBJ databases">
        <title>Complete genome sequencing of four Arcobacter species reveals a diverse suite of mobile elements.</title>
        <authorList>
            <person name="Miller W.G."/>
            <person name="Yee E."/>
            <person name="Bono J.L."/>
        </authorList>
    </citation>
    <scope>NUCLEOTIDE SEQUENCE [LARGE SCALE GENOMIC DNA]</scope>
    <source>
        <strain evidence="1">LMG 26638</strain>
    </source>
</reference>
<proteinExistence type="predicted"/>
<keyword evidence="2" id="KW-1185">Reference proteome</keyword>
<organism evidence="1 2">
    <name type="scientific">Malaciobacter pacificus</name>
    <dbReference type="NCBI Taxonomy" id="1080223"/>
    <lineage>
        <taxon>Bacteria</taxon>
        <taxon>Pseudomonadati</taxon>
        <taxon>Campylobacterota</taxon>
        <taxon>Epsilonproteobacteria</taxon>
        <taxon>Campylobacterales</taxon>
        <taxon>Arcobacteraceae</taxon>
        <taxon>Malaciobacter</taxon>
    </lineage>
</organism>
<dbReference type="AlphaFoldDB" id="A0A5C2H7J0"/>
<dbReference type="KEGG" id="apai:APAC_1851"/>
<dbReference type="Proteomes" id="UP000322726">
    <property type="component" value="Chromosome"/>
</dbReference>
<evidence type="ECO:0000313" key="1">
    <source>
        <dbReference type="EMBL" id="QEP34930.1"/>
    </source>
</evidence>
<dbReference type="OrthoDB" id="5345301at2"/>
<dbReference type="EMBL" id="CP035928">
    <property type="protein sequence ID" value="QEP34930.1"/>
    <property type="molecule type" value="Genomic_DNA"/>
</dbReference>
<sequence length="131" mass="15349">MKRLNPLYLIFLALTTVFVSFYVLNNTKKEYIEKVSEFNTFEQKAKDYKSLKQQWSDKKYANNTINAIIKNRAFSKEKILFVETGDVLKVKIESNDPKILDNFLNKILNKPLVLKKLDIKKDSINLEVSVK</sequence>